<comment type="caution">
    <text evidence="9">The sequence shown here is derived from an EMBL/GenBank/DDBJ whole genome shotgun (WGS) entry which is preliminary data.</text>
</comment>
<dbReference type="GeneID" id="41978790"/>
<dbReference type="Proteomes" id="UP000319257">
    <property type="component" value="Unassembled WGS sequence"/>
</dbReference>
<feature type="active site" evidence="6">
    <location>
        <position position="173"/>
    </location>
</feature>
<evidence type="ECO:0000256" key="4">
    <source>
        <dbReference type="ARBA" id="ARBA00022801"/>
    </source>
</evidence>
<feature type="domain" description="Peptidase M20 dimerisation" evidence="8">
    <location>
        <begin position="286"/>
        <end position="436"/>
    </location>
</feature>
<evidence type="ECO:0000256" key="7">
    <source>
        <dbReference type="PIRSR" id="PIRSR037217-2"/>
    </source>
</evidence>
<dbReference type="FunCoup" id="A0A507BQ74">
    <property type="interactions" value="27"/>
</dbReference>
<feature type="binding site" evidence="7">
    <location>
        <position position="204"/>
    </location>
    <ligand>
        <name>Zn(2+)</name>
        <dbReference type="ChEBI" id="CHEBI:29105"/>
        <label>1</label>
    </ligand>
</feature>
<dbReference type="Gene3D" id="1.10.150.900">
    <property type="match status" value="1"/>
</dbReference>
<dbReference type="Gene3D" id="3.30.70.360">
    <property type="match status" value="1"/>
</dbReference>
<dbReference type="GO" id="GO:0004181">
    <property type="term" value="F:metallocarboxypeptidase activity"/>
    <property type="evidence" value="ECO:0007669"/>
    <property type="project" value="InterPro"/>
</dbReference>
<keyword evidence="10" id="KW-1185">Reference proteome</keyword>
<gene>
    <name evidence="9" type="ORF">E0L32_011343</name>
</gene>
<dbReference type="Pfam" id="PF01546">
    <property type="entry name" value="Peptidase_M20"/>
    <property type="match status" value="1"/>
</dbReference>
<dbReference type="PANTHER" id="PTHR45962:SF1">
    <property type="entry name" value="N-FATTY-ACYL-AMINO ACID SYNTHASE_HYDROLASE PM20D1"/>
    <property type="match status" value="1"/>
</dbReference>
<dbReference type="GO" id="GO:0051603">
    <property type="term" value="P:proteolysis involved in protein catabolic process"/>
    <property type="evidence" value="ECO:0007669"/>
    <property type="project" value="TreeGrafter"/>
</dbReference>
<dbReference type="InterPro" id="IPR047177">
    <property type="entry name" value="Pept_M20A"/>
</dbReference>
<dbReference type="PANTHER" id="PTHR45962">
    <property type="entry name" value="N-FATTY-ACYL-AMINO ACID SYNTHASE/HYDROLASE PM20D1"/>
    <property type="match status" value="1"/>
</dbReference>
<dbReference type="AlphaFoldDB" id="A0A507BQ74"/>
<dbReference type="STRING" id="1093900.A0A507BQ74"/>
<dbReference type="InterPro" id="IPR017141">
    <property type="entry name" value="Pept_M20_carboxypep"/>
</dbReference>
<feature type="active site" description="Proton acceptor" evidence="6">
    <location>
        <position position="238"/>
    </location>
</feature>
<evidence type="ECO:0000313" key="10">
    <source>
        <dbReference type="Proteomes" id="UP000319257"/>
    </source>
</evidence>
<dbReference type="CDD" id="cd05674">
    <property type="entry name" value="M20_yscS"/>
    <property type="match status" value="1"/>
</dbReference>
<dbReference type="Pfam" id="PF07687">
    <property type="entry name" value="M20_dimer"/>
    <property type="match status" value="1"/>
</dbReference>
<evidence type="ECO:0000256" key="1">
    <source>
        <dbReference type="ARBA" id="ARBA00006247"/>
    </source>
</evidence>
<feature type="binding site" evidence="7">
    <location>
        <position position="171"/>
    </location>
    <ligand>
        <name>Zn(2+)</name>
        <dbReference type="ChEBI" id="CHEBI:29105"/>
        <label>2</label>
    </ligand>
</feature>
<proteinExistence type="inferred from homology"/>
<evidence type="ECO:0000256" key="5">
    <source>
        <dbReference type="ARBA" id="ARBA00022833"/>
    </source>
</evidence>
<dbReference type="InterPro" id="IPR011650">
    <property type="entry name" value="Peptidase_M20_dimer"/>
</dbReference>
<keyword evidence="5 7" id="KW-0862">Zinc</keyword>
<reference evidence="9 10" key="1">
    <citation type="submission" date="2019-06" db="EMBL/GenBank/DDBJ databases">
        <title>Draft genome sequence of the filamentous fungus Phialemoniopsis curvata isolated from diesel fuel.</title>
        <authorList>
            <person name="Varaljay V.A."/>
            <person name="Lyon W.J."/>
            <person name="Crouch A.L."/>
            <person name="Drake C.E."/>
            <person name="Hollomon J.M."/>
            <person name="Nadeau L.J."/>
            <person name="Nunn H.S."/>
            <person name="Stevenson B.S."/>
            <person name="Bojanowski C.L."/>
            <person name="Crookes-Goodson W.J."/>
        </authorList>
    </citation>
    <scope>NUCLEOTIDE SEQUENCE [LARGE SCALE GENOMIC DNA]</scope>
    <source>
        <strain evidence="9 10">D216</strain>
    </source>
</reference>
<dbReference type="Gene3D" id="3.40.630.10">
    <property type="entry name" value="Zn peptidases"/>
    <property type="match status" value="1"/>
</dbReference>
<name>A0A507BQ74_9PEZI</name>
<dbReference type="PIRSF" id="PIRSF037217">
    <property type="entry name" value="Carboxypeptidase_S"/>
    <property type="match status" value="1"/>
</dbReference>
<dbReference type="SUPFAM" id="SSF53187">
    <property type="entry name" value="Zn-dependent exopeptidases"/>
    <property type="match status" value="1"/>
</dbReference>
<protein>
    <recommendedName>
        <fullName evidence="8">Peptidase M20 dimerisation domain-containing protein</fullName>
    </recommendedName>
</protein>
<keyword evidence="2" id="KW-0645">Protease</keyword>
<dbReference type="OrthoDB" id="3064516at2759"/>
<feature type="binding site" evidence="7">
    <location>
        <position position="239"/>
    </location>
    <ligand>
        <name>Zn(2+)</name>
        <dbReference type="ChEBI" id="CHEBI:29105"/>
        <label>1</label>
    </ligand>
</feature>
<evidence type="ECO:0000256" key="3">
    <source>
        <dbReference type="ARBA" id="ARBA00022723"/>
    </source>
</evidence>
<dbReference type="PROSITE" id="PS00758">
    <property type="entry name" value="ARGE_DAPE_CPG2_1"/>
    <property type="match status" value="1"/>
</dbReference>
<evidence type="ECO:0000313" key="9">
    <source>
        <dbReference type="EMBL" id="TPX18950.1"/>
    </source>
</evidence>
<dbReference type="RefSeq" id="XP_031000661.1">
    <property type="nucleotide sequence ID" value="XM_031134062.1"/>
</dbReference>
<feature type="binding site" evidence="7">
    <location>
        <position position="267"/>
    </location>
    <ligand>
        <name>Zn(2+)</name>
        <dbReference type="ChEBI" id="CHEBI:29105"/>
        <label>2</label>
    </ligand>
</feature>
<feature type="binding site" evidence="7">
    <location>
        <position position="546"/>
    </location>
    <ligand>
        <name>Zn(2+)</name>
        <dbReference type="ChEBI" id="CHEBI:29105"/>
        <label>1</label>
    </ligand>
</feature>
<dbReference type="GO" id="GO:0000328">
    <property type="term" value="C:fungal-type vacuole lumen"/>
    <property type="evidence" value="ECO:0007669"/>
    <property type="project" value="TreeGrafter"/>
</dbReference>
<evidence type="ECO:0000256" key="2">
    <source>
        <dbReference type="ARBA" id="ARBA00022670"/>
    </source>
</evidence>
<dbReference type="SUPFAM" id="SSF55031">
    <property type="entry name" value="Bacterial exopeptidase dimerisation domain"/>
    <property type="match status" value="1"/>
</dbReference>
<dbReference type="FunFam" id="3.40.630.10:FF:000027">
    <property type="entry name" value="N-fatty-acyl-amino acid synthase/hydrolase PM20D1"/>
    <property type="match status" value="1"/>
</dbReference>
<sequence length="577" mass="64481">MGDLNADMEKNTPPYTAWPAQPRQKWSKLTTWLAGLALALFLISQYHGRHVSFLPCRNKDRIDDWCPLPDAITPSGDGLRDSSHLMGTERHKLQAERLGTAVQVPTESFDDNGEVDEDPRWKTFDKFHQVLEELFPLVHSNLERQKVNKYGLLFKLQGSNTSLKPVLFTAHQDVVPAGSHAEWKYPPFAGHYDGTWVWGRGAADCKNVLIGLLSVMEDLLSQSFSPKRTIVLAFGFDEETGGVRGATRLNQVLLQQYGKDSFAFLMDEGGNGVKTLGDFMYAYPAVGEKGYYDAELRLTVRGGHSSKPPPHTGIGVFAQAIVALEDQPYTPVLPQWSPFRRALECNAKYSPHSVQPWLKDALLHDSEEVLARRLGEVLTADRWLMQTSQAVDVVTGGVKVNALPETVTVMINHRVALHESVDDVNRHIQSIVEPIAQKNGLQFRDLTKADSDLVSENSTLLAGTVELRSGQLLPPAPVSPTDNRVWAVFSGTLRSVFETSESGLNKTVVPVGNIMTGNTDTTHYWDLTRNIYRYSPARDGTRLDVHATDERMLMEAHLEGMRVYYDLIRNFDGLEDE</sequence>
<accession>A0A507BQ74</accession>
<dbReference type="GO" id="GO:0046872">
    <property type="term" value="F:metal ion binding"/>
    <property type="evidence" value="ECO:0007669"/>
    <property type="project" value="UniProtKB-KW"/>
</dbReference>
<dbReference type="EMBL" id="SKBQ01000104">
    <property type="protein sequence ID" value="TPX18950.1"/>
    <property type="molecule type" value="Genomic_DNA"/>
</dbReference>
<dbReference type="InParanoid" id="A0A507BQ74"/>
<dbReference type="PROSITE" id="PS00759">
    <property type="entry name" value="ARGE_DAPE_CPG2_2"/>
    <property type="match status" value="1"/>
</dbReference>
<evidence type="ECO:0000259" key="8">
    <source>
        <dbReference type="Pfam" id="PF07687"/>
    </source>
</evidence>
<feature type="binding site" evidence="7">
    <location>
        <position position="204"/>
    </location>
    <ligand>
        <name>Zn(2+)</name>
        <dbReference type="ChEBI" id="CHEBI:29105"/>
        <label>2</label>
    </ligand>
</feature>
<organism evidence="9 10">
    <name type="scientific">Thyridium curvatum</name>
    <dbReference type="NCBI Taxonomy" id="1093900"/>
    <lineage>
        <taxon>Eukaryota</taxon>
        <taxon>Fungi</taxon>
        <taxon>Dikarya</taxon>
        <taxon>Ascomycota</taxon>
        <taxon>Pezizomycotina</taxon>
        <taxon>Sordariomycetes</taxon>
        <taxon>Sordariomycetidae</taxon>
        <taxon>Thyridiales</taxon>
        <taxon>Thyridiaceae</taxon>
        <taxon>Thyridium</taxon>
    </lineage>
</organism>
<evidence type="ECO:0000256" key="6">
    <source>
        <dbReference type="PIRSR" id="PIRSR037217-1"/>
    </source>
</evidence>
<comment type="similarity">
    <text evidence="1">Belongs to the peptidase M20A family.</text>
</comment>
<keyword evidence="4" id="KW-0378">Hydrolase</keyword>
<keyword evidence="3 7" id="KW-0479">Metal-binding</keyword>
<dbReference type="InterPro" id="IPR001261">
    <property type="entry name" value="ArgE/DapE_CS"/>
</dbReference>
<dbReference type="InterPro" id="IPR036264">
    <property type="entry name" value="Bact_exopeptidase_dim_dom"/>
</dbReference>
<dbReference type="InterPro" id="IPR002933">
    <property type="entry name" value="Peptidase_M20"/>
</dbReference>